<sequence>MSKSFQTTPINDAHTQHMSVGVHFRMAYGGQVLCSRSTEYAGVFDTSASASACSELRHQPGHNNNRSKMKV</sequence>
<evidence type="ECO:0000313" key="2">
    <source>
        <dbReference type="Proteomes" id="UP000188318"/>
    </source>
</evidence>
<reference evidence="2" key="1">
    <citation type="journal article" date="2017" name="Genome Biol.">
        <title>Comparative genomics reveals high biological diversity and specific adaptations in the industrially and medically important fungal genus Aspergillus.</title>
        <authorList>
            <person name="de Vries R.P."/>
            <person name="Riley R."/>
            <person name="Wiebenga A."/>
            <person name="Aguilar-Osorio G."/>
            <person name="Amillis S."/>
            <person name="Uchima C.A."/>
            <person name="Anderluh G."/>
            <person name="Asadollahi M."/>
            <person name="Askin M."/>
            <person name="Barry K."/>
            <person name="Battaglia E."/>
            <person name="Bayram O."/>
            <person name="Benocci T."/>
            <person name="Braus-Stromeyer S.A."/>
            <person name="Caldana C."/>
            <person name="Canovas D."/>
            <person name="Cerqueira G.C."/>
            <person name="Chen F."/>
            <person name="Chen W."/>
            <person name="Choi C."/>
            <person name="Clum A."/>
            <person name="Dos Santos R.A."/>
            <person name="Damasio A.R."/>
            <person name="Diallinas G."/>
            <person name="Emri T."/>
            <person name="Fekete E."/>
            <person name="Flipphi M."/>
            <person name="Freyberg S."/>
            <person name="Gallo A."/>
            <person name="Gournas C."/>
            <person name="Habgood R."/>
            <person name="Hainaut M."/>
            <person name="Harispe M.L."/>
            <person name="Henrissat B."/>
            <person name="Hilden K.S."/>
            <person name="Hope R."/>
            <person name="Hossain A."/>
            <person name="Karabika E."/>
            <person name="Karaffa L."/>
            <person name="Karanyi Z."/>
            <person name="Krasevec N."/>
            <person name="Kuo A."/>
            <person name="Kusch H."/>
            <person name="LaButti K."/>
            <person name="Lagendijk E.L."/>
            <person name="Lapidus A."/>
            <person name="Levasseur A."/>
            <person name="Lindquist E."/>
            <person name="Lipzen A."/>
            <person name="Logrieco A.F."/>
            <person name="MacCabe A."/>
            <person name="Maekelae M.R."/>
            <person name="Malavazi I."/>
            <person name="Melin P."/>
            <person name="Meyer V."/>
            <person name="Mielnichuk N."/>
            <person name="Miskei M."/>
            <person name="Molnar A.P."/>
            <person name="Mule G."/>
            <person name="Ngan C.Y."/>
            <person name="Orejas M."/>
            <person name="Orosz E."/>
            <person name="Ouedraogo J.P."/>
            <person name="Overkamp K.M."/>
            <person name="Park H.-S."/>
            <person name="Perrone G."/>
            <person name="Piumi F."/>
            <person name="Punt P.J."/>
            <person name="Ram A.F."/>
            <person name="Ramon A."/>
            <person name="Rauscher S."/>
            <person name="Record E."/>
            <person name="Riano-Pachon D.M."/>
            <person name="Robert V."/>
            <person name="Roehrig J."/>
            <person name="Ruller R."/>
            <person name="Salamov A."/>
            <person name="Salih N.S."/>
            <person name="Samson R.A."/>
            <person name="Sandor E."/>
            <person name="Sanguinetti M."/>
            <person name="Schuetze T."/>
            <person name="Sepcic K."/>
            <person name="Shelest E."/>
            <person name="Sherlock G."/>
            <person name="Sophianopoulou V."/>
            <person name="Squina F.M."/>
            <person name="Sun H."/>
            <person name="Susca A."/>
            <person name="Todd R.B."/>
            <person name="Tsang A."/>
            <person name="Unkles S.E."/>
            <person name="van de Wiele N."/>
            <person name="van Rossen-Uffink D."/>
            <person name="Oliveira J.V."/>
            <person name="Vesth T.C."/>
            <person name="Visser J."/>
            <person name="Yu J.-H."/>
            <person name="Zhou M."/>
            <person name="Andersen M.R."/>
            <person name="Archer D.B."/>
            <person name="Baker S.E."/>
            <person name="Benoit I."/>
            <person name="Brakhage A.A."/>
            <person name="Braus G.H."/>
            <person name="Fischer R."/>
            <person name="Frisvad J.C."/>
            <person name="Goldman G.H."/>
            <person name="Houbraken J."/>
            <person name="Oakley B."/>
            <person name="Pocsi I."/>
            <person name="Scazzocchio C."/>
            <person name="Seiboth B."/>
            <person name="vanKuyk P.A."/>
            <person name="Wortman J."/>
            <person name="Dyer P.S."/>
            <person name="Grigoriev I.V."/>
        </authorList>
    </citation>
    <scope>NUCLEOTIDE SEQUENCE [LARGE SCALE GENOMIC DNA]</scope>
    <source>
        <strain evidence="2">ITEM 5010</strain>
    </source>
</reference>
<dbReference type="EMBL" id="KV907511">
    <property type="protein sequence ID" value="OOF91293.1"/>
    <property type="molecule type" value="Genomic_DNA"/>
</dbReference>
<protein>
    <submittedName>
        <fullName evidence="1">Uncharacterized protein</fullName>
    </submittedName>
</protein>
<name>A0A1R3R9Z6_ASPC5</name>
<accession>A0A1R3R9Z6</accession>
<dbReference type="AlphaFoldDB" id="A0A1R3R9Z6"/>
<organism evidence="1 2">
    <name type="scientific">Aspergillus carbonarius (strain ITEM 5010)</name>
    <dbReference type="NCBI Taxonomy" id="602072"/>
    <lineage>
        <taxon>Eukaryota</taxon>
        <taxon>Fungi</taxon>
        <taxon>Dikarya</taxon>
        <taxon>Ascomycota</taxon>
        <taxon>Pezizomycotina</taxon>
        <taxon>Eurotiomycetes</taxon>
        <taxon>Eurotiomycetidae</taxon>
        <taxon>Eurotiales</taxon>
        <taxon>Aspergillaceae</taxon>
        <taxon>Aspergillus</taxon>
        <taxon>Aspergillus subgen. Circumdati</taxon>
    </lineage>
</organism>
<keyword evidence="2" id="KW-1185">Reference proteome</keyword>
<dbReference type="Proteomes" id="UP000188318">
    <property type="component" value="Unassembled WGS sequence"/>
</dbReference>
<proteinExistence type="predicted"/>
<evidence type="ECO:0000313" key="1">
    <source>
        <dbReference type="EMBL" id="OOF91293.1"/>
    </source>
</evidence>
<gene>
    <name evidence="1" type="ORF">ASPCADRAFT_211123</name>
</gene>
<dbReference type="VEuPathDB" id="FungiDB:ASPCADRAFT_211123"/>